<dbReference type="EMBL" id="RDRA01000014">
    <property type="protein sequence ID" value="RXG91615.1"/>
    <property type="molecule type" value="Genomic_DNA"/>
</dbReference>
<protein>
    <submittedName>
        <fullName evidence="1">Uncharacterized protein</fullName>
    </submittedName>
</protein>
<organism evidence="1 2">
    <name type="scientific">Bradyrhizobium zhanjiangense</name>
    <dbReference type="NCBI Taxonomy" id="1325107"/>
    <lineage>
        <taxon>Bacteria</taxon>
        <taxon>Pseudomonadati</taxon>
        <taxon>Pseudomonadota</taxon>
        <taxon>Alphaproteobacteria</taxon>
        <taxon>Hyphomicrobiales</taxon>
        <taxon>Nitrobacteraceae</taxon>
        <taxon>Bradyrhizobium</taxon>
    </lineage>
</organism>
<dbReference type="Proteomes" id="UP000289946">
    <property type="component" value="Unassembled WGS sequence"/>
</dbReference>
<accession>A0ABY0DG08</accession>
<sequence length="338" mass="37983">MAGFGSWFRKPAPEESSQTIVKAQIPQAETAVRDFIVGFKDRTNLHYVLIFPVVHRVAVKLFVEDFGVEVALRQYQTLVSSLTSDGTIREDQFRNFTWPEVAPDDAPRTKELDELLWRLVRELVGQGLLKEAIANALLNTAIQASAKMDGLISAGFILTVLKELRDGVHTPPPEVRPEAARGTDEVTALIFNHMRDMAYLLKDRLGLEWQHLLPGMQSTSVICCIKYRGRDGALALFQDQVQKLAPILDQCPRNPPQQLPLTKLHLTNISTFNDAFRKLADDSLKNSDIHPLRVAHALSMLTMELASKHYDMNYLSSIVSSCCTDIEQGKYNFVAKTH</sequence>
<proteinExistence type="predicted"/>
<keyword evidence="2" id="KW-1185">Reference proteome</keyword>
<name>A0ABY0DG08_9BRAD</name>
<gene>
    <name evidence="1" type="ORF">EAS62_24355</name>
</gene>
<dbReference type="RefSeq" id="WP_128941086.1">
    <property type="nucleotide sequence ID" value="NZ_RDRA01000014.1"/>
</dbReference>
<reference evidence="1 2" key="1">
    <citation type="submission" date="2018-10" db="EMBL/GenBank/DDBJ databases">
        <title>Bradyrhizobium sp. nov., isolated from effective nodules of peanut in China.</title>
        <authorList>
            <person name="Li Y."/>
        </authorList>
    </citation>
    <scope>NUCLEOTIDE SEQUENCE [LARGE SCALE GENOMIC DNA]</scope>
    <source>
        <strain evidence="1 2">CCBAU 51781</strain>
    </source>
</reference>
<evidence type="ECO:0000313" key="2">
    <source>
        <dbReference type="Proteomes" id="UP000289946"/>
    </source>
</evidence>
<evidence type="ECO:0000313" key="1">
    <source>
        <dbReference type="EMBL" id="RXG91615.1"/>
    </source>
</evidence>
<comment type="caution">
    <text evidence="1">The sequence shown here is derived from an EMBL/GenBank/DDBJ whole genome shotgun (WGS) entry which is preliminary data.</text>
</comment>